<keyword evidence="3" id="KW-1185">Reference proteome</keyword>
<gene>
    <name evidence="2" type="ORF">SCHPADRAFT_650109</name>
</gene>
<keyword evidence="1" id="KW-0812">Transmembrane</keyword>
<keyword evidence="1" id="KW-0472">Membrane</keyword>
<feature type="transmembrane region" description="Helical" evidence="1">
    <location>
        <begin position="24"/>
        <end position="43"/>
    </location>
</feature>
<protein>
    <submittedName>
        <fullName evidence="2">Uncharacterized protein</fullName>
    </submittedName>
</protein>
<sequence length="83" mass="9223">MIVQSVQLVGIPSDRIAVSNVTAFLSHVGTFEAVYPIVVILAIDAPRRRSKVENAPRWFMNDPVYMIRHEHCSGRCVTACPGQ</sequence>
<accession>A0A0H2RRJ6</accession>
<proteinExistence type="predicted"/>
<evidence type="ECO:0000256" key="1">
    <source>
        <dbReference type="SAM" id="Phobius"/>
    </source>
</evidence>
<dbReference type="AlphaFoldDB" id="A0A0H2RRJ6"/>
<evidence type="ECO:0000313" key="2">
    <source>
        <dbReference type="EMBL" id="KLO07431.1"/>
    </source>
</evidence>
<reference evidence="2 3" key="1">
    <citation type="submission" date="2015-04" db="EMBL/GenBank/DDBJ databases">
        <title>Complete genome sequence of Schizopora paradoxa KUC8140, a cosmopolitan wood degrader in East Asia.</title>
        <authorList>
            <consortium name="DOE Joint Genome Institute"/>
            <person name="Min B."/>
            <person name="Park H."/>
            <person name="Jang Y."/>
            <person name="Kim J.-J."/>
            <person name="Kim K.H."/>
            <person name="Pangilinan J."/>
            <person name="Lipzen A."/>
            <person name="Riley R."/>
            <person name="Grigoriev I.V."/>
            <person name="Spatafora J.W."/>
            <person name="Choi I.-G."/>
        </authorList>
    </citation>
    <scope>NUCLEOTIDE SEQUENCE [LARGE SCALE GENOMIC DNA]</scope>
    <source>
        <strain evidence="2 3">KUC8140</strain>
    </source>
</reference>
<organism evidence="2 3">
    <name type="scientific">Schizopora paradoxa</name>
    <dbReference type="NCBI Taxonomy" id="27342"/>
    <lineage>
        <taxon>Eukaryota</taxon>
        <taxon>Fungi</taxon>
        <taxon>Dikarya</taxon>
        <taxon>Basidiomycota</taxon>
        <taxon>Agaricomycotina</taxon>
        <taxon>Agaricomycetes</taxon>
        <taxon>Hymenochaetales</taxon>
        <taxon>Schizoporaceae</taxon>
        <taxon>Schizopora</taxon>
    </lineage>
</organism>
<dbReference type="EMBL" id="KQ086140">
    <property type="protein sequence ID" value="KLO07431.1"/>
    <property type="molecule type" value="Genomic_DNA"/>
</dbReference>
<name>A0A0H2RRJ6_9AGAM</name>
<keyword evidence="1" id="KW-1133">Transmembrane helix</keyword>
<evidence type="ECO:0000313" key="3">
    <source>
        <dbReference type="Proteomes" id="UP000053477"/>
    </source>
</evidence>
<dbReference type="Proteomes" id="UP000053477">
    <property type="component" value="Unassembled WGS sequence"/>
</dbReference>
<dbReference type="InParanoid" id="A0A0H2RRJ6"/>